<organism evidence="3 4">
    <name type="scientific">Lichtheimia corymbifera JMRC:FSU:9682</name>
    <dbReference type="NCBI Taxonomy" id="1263082"/>
    <lineage>
        <taxon>Eukaryota</taxon>
        <taxon>Fungi</taxon>
        <taxon>Fungi incertae sedis</taxon>
        <taxon>Mucoromycota</taxon>
        <taxon>Mucoromycotina</taxon>
        <taxon>Mucoromycetes</taxon>
        <taxon>Mucorales</taxon>
        <taxon>Lichtheimiaceae</taxon>
        <taxon>Lichtheimia</taxon>
    </lineage>
</organism>
<evidence type="ECO:0000313" key="4">
    <source>
        <dbReference type="Proteomes" id="UP000027586"/>
    </source>
</evidence>
<comment type="caution">
    <text evidence="3">The sequence shown here is derived from an EMBL/GenBank/DDBJ whole genome shotgun (WGS) entry which is preliminary data.</text>
</comment>
<comment type="similarity">
    <text evidence="1">Belongs to the RMD1/sif2 family.</text>
</comment>
<evidence type="ECO:0000259" key="2">
    <source>
        <dbReference type="Pfam" id="PF02582"/>
    </source>
</evidence>
<dbReference type="Proteomes" id="UP000027586">
    <property type="component" value="Unassembled WGS sequence"/>
</dbReference>
<evidence type="ECO:0000313" key="3">
    <source>
        <dbReference type="EMBL" id="CDH59831.1"/>
    </source>
</evidence>
<gene>
    <name evidence="3" type="ORF">LCOR_10636.1</name>
</gene>
<protein>
    <recommendedName>
        <fullName evidence="2">DUF155 domain-containing protein</fullName>
    </recommendedName>
</protein>
<dbReference type="PANTHER" id="PTHR16255:SF1">
    <property type="entry name" value="REQUIRED FOR MEIOTIC NUCLEAR DIVISION PROTEIN 1 HOMOLOG"/>
    <property type="match status" value="1"/>
</dbReference>
<dbReference type="InterPro" id="IPR051624">
    <property type="entry name" value="RMD1/Sad1-interacting"/>
</dbReference>
<dbReference type="VEuPathDB" id="FungiDB:LCOR_10636.1"/>
<feature type="domain" description="DUF155" evidence="2">
    <location>
        <begin position="115"/>
        <end position="238"/>
    </location>
</feature>
<dbReference type="Pfam" id="PF02582">
    <property type="entry name" value="DUF155"/>
    <property type="match status" value="1"/>
</dbReference>
<dbReference type="EMBL" id="CBTN010000076">
    <property type="protein sequence ID" value="CDH59831.1"/>
    <property type="molecule type" value="Genomic_DNA"/>
</dbReference>
<dbReference type="PANTHER" id="PTHR16255">
    <property type="entry name" value="REQUIRED FOR MEIOTIC NUCLEAR DIVISION PROTEIN 1 HOMOLOG"/>
    <property type="match status" value="1"/>
</dbReference>
<dbReference type="AlphaFoldDB" id="A0A068SEY1"/>
<reference evidence="3" key="1">
    <citation type="submission" date="2013-08" db="EMBL/GenBank/DDBJ databases">
        <title>Gene expansion shapes genome architecture in the human pathogen Lichtheimia corymbifera: an evolutionary genomics analysis in the ancient terrestrial Mucorales (Mucoromycotina).</title>
        <authorList>
            <person name="Schwartze V.U."/>
            <person name="Winter S."/>
            <person name="Shelest E."/>
            <person name="Marcet-Houben M."/>
            <person name="Horn F."/>
            <person name="Wehner S."/>
            <person name="Hoffmann K."/>
            <person name="Riege K."/>
            <person name="Sammeth M."/>
            <person name="Nowrousian M."/>
            <person name="Valiante V."/>
            <person name="Linde J."/>
            <person name="Jacobsen I.D."/>
            <person name="Marz M."/>
            <person name="Brakhage A.A."/>
            <person name="Gabaldon T."/>
            <person name="Bocker S."/>
            <person name="Voigt K."/>
        </authorList>
    </citation>
    <scope>NUCLEOTIDE SEQUENCE [LARGE SCALE GENOMIC DNA]</scope>
    <source>
        <strain evidence="3">FSU 9682</strain>
    </source>
</reference>
<name>A0A068SEY1_9FUNG</name>
<keyword evidence="4" id="KW-1185">Reference proteome</keyword>
<evidence type="ECO:0000256" key="1">
    <source>
        <dbReference type="ARBA" id="ARBA00008306"/>
    </source>
</evidence>
<dbReference type="OrthoDB" id="242766at2759"/>
<dbReference type="GO" id="GO:0005739">
    <property type="term" value="C:mitochondrion"/>
    <property type="evidence" value="ECO:0007669"/>
    <property type="project" value="UniProtKB-ARBA"/>
</dbReference>
<accession>A0A068SEY1</accession>
<sequence>MFIRLLGRRAFSTSIRGIGKHDQDVGALQNLMRMVNDIEAYMNPLAAADFQVHTQQCKAYCTPEAAVTLPSDATILPVESEEYTHAQLAQGGEVFVFPQHNTHVAWATTTDLFTNTGDQQQQQQSFAFAYDQDEPTCVKGDLILLNPEQSPTLAKVALSYGMARSVRLAVFEKQVDAMIKQGSTLQEEALLHFRERLCNEADLGLLGTPDLTWARADLQAHYTAISNRLDVGSRIAVMHKKLEFLQDRVNASWRSQLVHLLKDKKIKE</sequence>
<dbReference type="InterPro" id="IPR003734">
    <property type="entry name" value="DUF155"/>
</dbReference>
<proteinExistence type="inferred from homology"/>